<organism evidence="1 2">
    <name type="scientific">Mucuna pruriens</name>
    <name type="common">Velvet bean</name>
    <name type="synonym">Dolichos pruriens</name>
    <dbReference type="NCBI Taxonomy" id="157652"/>
    <lineage>
        <taxon>Eukaryota</taxon>
        <taxon>Viridiplantae</taxon>
        <taxon>Streptophyta</taxon>
        <taxon>Embryophyta</taxon>
        <taxon>Tracheophyta</taxon>
        <taxon>Spermatophyta</taxon>
        <taxon>Magnoliopsida</taxon>
        <taxon>eudicotyledons</taxon>
        <taxon>Gunneridae</taxon>
        <taxon>Pentapetalae</taxon>
        <taxon>rosids</taxon>
        <taxon>fabids</taxon>
        <taxon>Fabales</taxon>
        <taxon>Fabaceae</taxon>
        <taxon>Papilionoideae</taxon>
        <taxon>50 kb inversion clade</taxon>
        <taxon>NPAAA clade</taxon>
        <taxon>indigoferoid/millettioid clade</taxon>
        <taxon>Phaseoleae</taxon>
        <taxon>Mucuna</taxon>
    </lineage>
</organism>
<sequence>MIGPWHCESKLLCHVQVIWQHVIWQLPIKTMHKLGHRLTNHSMKKSPTMQSSVDWCGISNGATGCSLMLSFITISKYSNFSKSDSSTFLFIPTTLSNSI</sequence>
<name>A0A371G8S3_MUCPR</name>
<accession>A0A371G8S3</accession>
<dbReference type="Proteomes" id="UP000257109">
    <property type="component" value="Unassembled WGS sequence"/>
</dbReference>
<gene>
    <name evidence="1" type="ORF">CR513_31653</name>
</gene>
<dbReference type="EMBL" id="QJKJ01006370">
    <property type="protein sequence ID" value="RDX86952.1"/>
    <property type="molecule type" value="Genomic_DNA"/>
</dbReference>
<feature type="non-terminal residue" evidence="1">
    <location>
        <position position="1"/>
    </location>
</feature>
<protein>
    <submittedName>
        <fullName evidence="1">Uncharacterized protein</fullName>
    </submittedName>
</protein>
<dbReference type="AlphaFoldDB" id="A0A371G8S3"/>
<keyword evidence="2" id="KW-1185">Reference proteome</keyword>
<evidence type="ECO:0000313" key="1">
    <source>
        <dbReference type="EMBL" id="RDX86952.1"/>
    </source>
</evidence>
<proteinExistence type="predicted"/>
<evidence type="ECO:0000313" key="2">
    <source>
        <dbReference type="Proteomes" id="UP000257109"/>
    </source>
</evidence>
<comment type="caution">
    <text evidence="1">The sequence shown here is derived from an EMBL/GenBank/DDBJ whole genome shotgun (WGS) entry which is preliminary data.</text>
</comment>
<reference evidence="1" key="1">
    <citation type="submission" date="2018-05" db="EMBL/GenBank/DDBJ databases">
        <title>Draft genome of Mucuna pruriens seed.</title>
        <authorList>
            <person name="Nnadi N.E."/>
            <person name="Vos R."/>
            <person name="Hasami M.H."/>
            <person name="Devisetty U.K."/>
            <person name="Aguiy J.C."/>
        </authorList>
    </citation>
    <scope>NUCLEOTIDE SEQUENCE [LARGE SCALE GENOMIC DNA]</scope>
    <source>
        <strain evidence="1">JCA_2017</strain>
    </source>
</reference>